<dbReference type="PaxDb" id="665571-STHERM_c14480"/>
<evidence type="ECO:0000256" key="3">
    <source>
        <dbReference type="ARBA" id="ARBA00022741"/>
    </source>
</evidence>
<dbReference type="EMBL" id="CP001698">
    <property type="protein sequence ID" value="ADN02388.1"/>
    <property type="molecule type" value="Genomic_DNA"/>
</dbReference>
<reference key="1">
    <citation type="submission" date="2009-08" db="EMBL/GenBank/DDBJ databases">
        <title>The genome sequence of Spirochaeta thermophila DSM6192.</title>
        <authorList>
            <person name="Angelov A."/>
            <person name="Mientus M."/>
            <person name="Wittenberg S."/>
            <person name="Lehmann R."/>
            <person name="Liesegang H."/>
            <person name="Daniel R."/>
            <person name="Liebl W."/>
        </authorList>
    </citation>
    <scope>NUCLEOTIDE SEQUENCE</scope>
    <source>
        <strain>DSM 6192</strain>
    </source>
</reference>
<dbReference type="Proteomes" id="UP000001296">
    <property type="component" value="Chromosome"/>
</dbReference>
<dbReference type="PROSITE" id="PS00211">
    <property type="entry name" value="ABC_TRANSPORTER_1"/>
    <property type="match status" value="1"/>
</dbReference>
<dbReference type="KEGG" id="sta:STHERM_c14480"/>
<dbReference type="SMART" id="SM00382">
    <property type="entry name" value="AAA"/>
    <property type="match status" value="1"/>
</dbReference>
<dbReference type="GO" id="GO:0043190">
    <property type="term" value="C:ATP-binding cassette (ABC) transporter complex"/>
    <property type="evidence" value="ECO:0007669"/>
    <property type="project" value="TreeGrafter"/>
</dbReference>
<dbReference type="eggNOG" id="COG1122">
    <property type="taxonomic scope" value="Bacteria"/>
</dbReference>
<dbReference type="HOGENOM" id="CLU_000604_1_22_12"/>
<reference evidence="6 7" key="2">
    <citation type="journal article" date="2010" name="J. Bacteriol.">
        <title>Genome sequence of the polysaccharide-degrading, thermophilic anaerobe Spirochaeta thermophila DSM 6192.</title>
        <authorList>
            <person name="Angelov A."/>
            <person name="Liebl S."/>
            <person name="Ballschmiter M."/>
            <person name="Bomeke M."/>
            <person name="Lehmann R."/>
            <person name="Liesegang H."/>
            <person name="Daniel R."/>
            <person name="Liebl W."/>
        </authorList>
    </citation>
    <scope>NUCLEOTIDE SEQUENCE [LARGE SCALE GENOMIC DNA]</scope>
    <source>
        <strain evidence="7">ATCC 49972 / DSM 6192 / RI 19.B1</strain>
    </source>
</reference>
<dbReference type="RefSeq" id="WP_013314228.1">
    <property type="nucleotide sequence ID" value="NC_014484.1"/>
</dbReference>
<dbReference type="InterPro" id="IPR027417">
    <property type="entry name" value="P-loop_NTPase"/>
</dbReference>
<keyword evidence="4" id="KW-0067">ATP-binding</keyword>
<protein>
    <submittedName>
        <fullName evidence="6">Membrane associated ATPase</fullName>
    </submittedName>
</protein>
<dbReference type="GO" id="GO:0042626">
    <property type="term" value="F:ATPase-coupled transmembrane transporter activity"/>
    <property type="evidence" value="ECO:0007669"/>
    <property type="project" value="TreeGrafter"/>
</dbReference>
<evidence type="ECO:0000256" key="1">
    <source>
        <dbReference type="ARBA" id="ARBA00005417"/>
    </source>
</evidence>
<dbReference type="PANTHER" id="PTHR43553:SF24">
    <property type="entry name" value="ENERGY-COUPLING FACTOR TRANSPORTER ATP-BINDING PROTEIN ECFA1"/>
    <property type="match status" value="1"/>
</dbReference>
<name>E0RT92_WINT6</name>
<gene>
    <name evidence="6" type="ordered locus">STHERM_c14480</name>
</gene>
<accession>E0RT92</accession>
<dbReference type="InterPro" id="IPR017871">
    <property type="entry name" value="ABC_transporter-like_CS"/>
</dbReference>
<dbReference type="SUPFAM" id="SSF52540">
    <property type="entry name" value="P-loop containing nucleoside triphosphate hydrolases"/>
    <property type="match status" value="1"/>
</dbReference>
<dbReference type="InterPro" id="IPR003593">
    <property type="entry name" value="AAA+_ATPase"/>
</dbReference>
<dbReference type="InterPro" id="IPR050095">
    <property type="entry name" value="ECF_ABC_transporter_ATP-bd"/>
</dbReference>
<evidence type="ECO:0000256" key="4">
    <source>
        <dbReference type="ARBA" id="ARBA00022840"/>
    </source>
</evidence>
<feature type="domain" description="ABC transporter" evidence="5">
    <location>
        <begin position="3"/>
        <end position="235"/>
    </location>
</feature>
<organism evidence="6 7">
    <name type="scientific">Winmispira thermophila (strain ATCC 49972 / DSM 6192 / RI 19.B1)</name>
    <name type="common">Spirochaeta thermophila</name>
    <dbReference type="NCBI Taxonomy" id="665571"/>
    <lineage>
        <taxon>Bacteria</taxon>
        <taxon>Pseudomonadati</taxon>
        <taxon>Spirochaetota</taxon>
        <taxon>Spirochaetia</taxon>
        <taxon>Winmispirales</taxon>
        <taxon>Winmispiraceae</taxon>
        <taxon>Winmispira</taxon>
    </lineage>
</organism>
<evidence type="ECO:0000313" key="6">
    <source>
        <dbReference type="EMBL" id="ADN02388.1"/>
    </source>
</evidence>
<dbReference type="Gene3D" id="3.40.50.300">
    <property type="entry name" value="P-loop containing nucleotide triphosphate hydrolases"/>
    <property type="match status" value="1"/>
</dbReference>
<comment type="similarity">
    <text evidence="1">Belongs to the ABC transporter superfamily.</text>
</comment>
<dbReference type="GO" id="GO:0005524">
    <property type="term" value="F:ATP binding"/>
    <property type="evidence" value="ECO:0007669"/>
    <property type="project" value="UniProtKB-KW"/>
</dbReference>
<dbReference type="Pfam" id="PF00005">
    <property type="entry name" value="ABC_tran"/>
    <property type="match status" value="1"/>
</dbReference>
<dbReference type="CDD" id="cd03225">
    <property type="entry name" value="ABC_cobalt_CbiO_domain1"/>
    <property type="match status" value="1"/>
</dbReference>
<dbReference type="InterPro" id="IPR003439">
    <property type="entry name" value="ABC_transporter-like_ATP-bd"/>
</dbReference>
<dbReference type="GO" id="GO:0016887">
    <property type="term" value="F:ATP hydrolysis activity"/>
    <property type="evidence" value="ECO:0007669"/>
    <property type="project" value="InterPro"/>
</dbReference>
<dbReference type="InterPro" id="IPR015856">
    <property type="entry name" value="ABC_transpr_CbiO/EcfA_su"/>
</dbReference>
<proteinExistence type="inferred from homology"/>
<keyword evidence="3" id="KW-0547">Nucleotide-binding</keyword>
<sequence length="237" mass="26238">MSIVVEGLSHRFPDGSWGLKDVWLTIHEGERVLLVGRNGSGKTLLMRHLVGLAQPTEGRVLVDGRDVRRDPFFARRRVGLVFQSAEAQLVRHTVRDEVALGPENLGLPGDEVARRVEGVMGRLGISHLAARHPRTLSGGEKRRVAIAGVLVMEPAYLVLDEPFANLDLPGIRSVLEALEVLEREGRGWVVISHEVWWLKDRVDRVVAMEGGRVVLEGRPEEVGGRLETLGIWEGGRV</sequence>
<keyword evidence="2" id="KW-0813">Transport</keyword>
<evidence type="ECO:0000256" key="2">
    <source>
        <dbReference type="ARBA" id="ARBA00022448"/>
    </source>
</evidence>
<evidence type="ECO:0000313" key="7">
    <source>
        <dbReference type="Proteomes" id="UP000001296"/>
    </source>
</evidence>
<evidence type="ECO:0000259" key="5">
    <source>
        <dbReference type="PROSITE" id="PS50893"/>
    </source>
</evidence>
<dbReference type="PANTHER" id="PTHR43553">
    <property type="entry name" value="HEAVY METAL TRANSPORTER"/>
    <property type="match status" value="1"/>
</dbReference>
<dbReference type="PROSITE" id="PS50893">
    <property type="entry name" value="ABC_TRANSPORTER_2"/>
    <property type="match status" value="1"/>
</dbReference>
<dbReference type="AlphaFoldDB" id="E0RT92"/>